<dbReference type="AlphaFoldDB" id="A0A8E1ZVT7"/>
<evidence type="ECO:0000313" key="1">
    <source>
        <dbReference type="EMBL" id="NYI48387.1"/>
    </source>
</evidence>
<evidence type="ECO:0000313" key="2">
    <source>
        <dbReference type="Proteomes" id="UP000574332"/>
    </source>
</evidence>
<sequence>MGYTINSCILYNNNYLFKRFVQEDVINDLTIEISIFYAIYLMLL</sequence>
<dbReference type="EMBL" id="JACCCY010000001">
    <property type="protein sequence ID" value="NYI48387.1"/>
    <property type="molecule type" value="Genomic_DNA"/>
</dbReference>
<keyword evidence="2" id="KW-1185">Reference proteome</keyword>
<comment type="caution">
    <text evidence="1">The sequence shown here is derived from an EMBL/GenBank/DDBJ whole genome shotgun (WGS) entry which is preliminary data.</text>
</comment>
<organism evidence="1 2">
    <name type="scientific">Macellibacteroides fermentans</name>
    <dbReference type="NCBI Taxonomy" id="879969"/>
    <lineage>
        <taxon>Bacteria</taxon>
        <taxon>Pseudomonadati</taxon>
        <taxon>Bacteroidota</taxon>
        <taxon>Bacteroidia</taxon>
        <taxon>Bacteroidales</taxon>
        <taxon>Porphyromonadaceae</taxon>
        <taxon>Macellibacteroides</taxon>
    </lineage>
</organism>
<accession>A0A8E1ZVT7</accession>
<dbReference type="Proteomes" id="UP000574332">
    <property type="component" value="Unassembled WGS sequence"/>
</dbReference>
<reference evidence="1 2" key="1">
    <citation type="submission" date="2020-07" db="EMBL/GenBank/DDBJ databases">
        <title>Genomic Encyclopedia of Type Strains, Phase IV (KMG-IV): sequencing the most valuable type-strain genomes for metagenomic binning, comparative biology and taxonomic classification.</title>
        <authorList>
            <person name="Goeker M."/>
        </authorList>
    </citation>
    <scope>NUCLEOTIDE SEQUENCE [LARGE SCALE GENOMIC DNA]</scope>
    <source>
        <strain evidence="1 2">DSM 23697</strain>
    </source>
</reference>
<name>A0A8E1ZVT7_9PORP</name>
<proteinExistence type="predicted"/>
<gene>
    <name evidence="1" type="ORF">F5613_000432</name>
</gene>
<protein>
    <submittedName>
        <fullName evidence="1">Uncharacterized protein</fullName>
    </submittedName>
</protein>